<organism evidence="2">
    <name type="scientific">hydrothermal vent metagenome</name>
    <dbReference type="NCBI Taxonomy" id="652676"/>
    <lineage>
        <taxon>unclassified sequences</taxon>
        <taxon>metagenomes</taxon>
        <taxon>ecological metagenomes</taxon>
    </lineage>
</organism>
<reference evidence="2" key="1">
    <citation type="submission" date="2018-06" db="EMBL/GenBank/DDBJ databases">
        <authorList>
            <person name="Zhirakovskaya E."/>
        </authorList>
    </citation>
    <scope>NUCLEOTIDE SEQUENCE</scope>
</reference>
<sequence>MVEKTSGIPFGPSKPLTPLKGITHVRHKDREDRVVPDRKKKTPDKKRSPGVIDDEQETPKSSKDNKIDIRA</sequence>
<protein>
    <submittedName>
        <fullName evidence="2">Uncharacterized protein</fullName>
    </submittedName>
</protein>
<dbReference type="AlphaFoldDB" id="A0A3B0VEV2"/>
<proteinExistence type="predicted"/>
<evidence type="ECO:0000256" key="1">
    <source>
        <dbReference type="SAM" id="MobiDB-lite"/>
    </source>
</evidence>
<accession>A0A3B0VEV2</accession>
<evidence type="ECO:0000313" key="2">
    <source>
        <dbReference type="EMBL" id="VAW37472.1"/>
    </source>
</evidence>
<gene>
    <name evidence="2" type="ORF">MNBD_DELTA02-469</name>
</gene>
<name>A0A3B0VEV2_9ZZZZ</name>
<feature type="compositionally biased region" description="Basic and acidic residues" evidence="1">
    <location>
        <begin position="57"/>
        <end position="71"/>
    </location>
</feature>
<dbReference type="EMBL" id="UOEZ01000054">
    <property type="protein sequence ID" value="VAW37472.1"/>
    <property type="molecule type" value="Genomic_DNA"/>
</dbReference>
<feature type="compositionally biased region" description="Basic and acidic residues" evidence="1">
    <location>
        <begin position="28"/>
        <end position="37"/>
    </location>
</feature>
<feature type="region of interest" description="Disordered" evidence="1">
    <location>
        <begin position="1"/>
        <end position="71"/>
    </location>
</feature>